<evidence type="ECO:0000313" key="3">
    <source>
        <dbReference type="EMBL" id="MFD2183050.1"/>
    </source>
</evidence>
<organism evidence="3 4">
    <name type="scientific">Rhodoplanes azumiensis</name>
    <dbReference type="NCBI Taxonomy" id="1897628"/>
    <lineage>
        <taxon>Bacteria</taxon>
        <taxon>Pseudomonadati</taxon>
        <taxon>Pseudomonadota</taxon>
        <taxon>Alphaproteobacteria</taxon>
        <taxon>Hyphomicrobiales</taxon>
        <taxon>Nitrobacteraceae</taxon>
        <taxon>Rhodoplanes</taxon>
    </lineage>
</organism>
<comment type="caution">
    <text evidence="3">The sequence shown here is derived from an EMBL/GenBank/DDBJ whole genome shotgun (WGS) entry which is preliminary data.</text>
</comment>
<name>A0ABW5ALE8_9BRAD</name>
<evidence type="ECO:0000259" key="2">
    <source>
        <dbReference type="Pfam" id="PF07238"/>
    </source>
</evidence>
<evidence type="ECO:0000256" key="1">
    <source>
        <dbReference type="SAM" id="MobiDB-lite"/>
    </source>
</evidence>
<dbReference type="InterPro" id="IPR009875">
    <property type="entry name" value="PilZ_domain"/>
</dbReference>
<dbReference type="RefSeq" id="WP_378478221.1">
    <property type="nucleotide sequence ID" value="NZ_JBHUIW010000014.1"/>
</dbReference>
<reference evidence="4" key="1">
    <citation type="journal article" date="2019" name="Int. J. Syst. Evol. Microbiol.">
        <title>The Global Catalogue of Microorganisms (GCM) 10K type strain sequencing project: providing services to taxonomists for standard genome sequencing and annotation.</title>
        <authorList>
            <consortium name="The Broad Institute Genomics Platform"/>
            <consortium name="The Broad Institute Genome Sequencing Center for Infectious Disease"/>
            <person name="Wu L."/>
            <person name="Ma J."/>
        </authorList>
    </citation>
    <scope>NUCLEOTIDE SEQUENCE [LARGE SCALE GENOMIC DNA]</scope>
    <source>
        <strain evidence="4">CGMCC 1.6774</strain>
    </source>
</reference>
<feature type="region of interest" description="Disordered" evidence="1">
    <location>
        <begin position="1"/>
        <end position="22"/>
    </location>
</feature>
<feature type="domain" description="PilZ" evidence="2">
    <location>
        <begin position="20"/>
        <end position="97"/>
    </location>
</feature>
<protein>
    <submittedName>
        <fullName evidence="3">PilZ domain-containing protein</fullName>
    </submittedName>
</protein>
<dbReference type="Pfam" id="PF07238">
    <property type="entry name" value="PilZ"/>
    <property type="match status" value="1"/>
</dbReference>
<dbReference type="SUPFAM" id="SSF141371">
    <property type="entry name" value="PilZ domain-like"/>
    <property type="match status" value="1"/>
</dbReference>
<proteinExistence type="predicted"/>
<accession>A0ABW5ALE8</accession>
<gene>
    <name evidence="3" type="ORF">ACFSOX_12885</name>
</gene>
<dbReference type="EMBL" id="JBHUIW010000014">
    <property type="protein sequence ID" value="MFD2183050.1"/>
    <property type="molecule type" value="Genomic_DNA"/>
</dbReference>
<dbReference type="Gene3D" id="2.40.10.220">
    <property type="entry name" value="predicted glycosyltransferase like domains"/>
    <property type="match status" value="1"/>
</dbReference>
<sequence>MVSPIAGGTATSAKEAQMEERRRVSRLRVLKTGRIATSDKAPKIECAVRNLSDAGACLQVHSGTFGIPREFELYMEGGQPQPCRVVWRTENRLGVRFG</sequence>
<dbReference type="Proteomes" id="UP001597314">
    <property type="component" value="Unassembled WGS sequence"/>
</dbReference>
<keyword evidence="4" id="KW-1185">Reference proteome</keyword>
<evidence type="ECO:0000313" key="4">
    <source>
        <dbReference type="Proteomes" id="UP001597314"/>
    </source>
</evidence>